<dbReference type="EMBL" id="BARV01019822">
    <property type="protein sequence ID" value="GAI20434.1"/>
    <property type="molecule type" value="Genomic_DNA"/>
</dbReference>
<sequence>MGLIIYSTVINSREREKNISPIKTIPEKVEPPVIGYLSDVGRVRSIDEDSILVINSNPRTPNKISWQLLIVADGVGGHSKGEIASYLGVKRVAEVILNWISRKGDKMFSNII</sequence>
<accession>X1NP21</accession>
<dbReference type="AlphaFoldDB" id="X1NP21"/>
<dbReference type="Gene3D" id="3.60.40.10">
    <property type="entry name" value="PPM-type phosphatase domain"/>
    <property type="match status" value="1"/>
</dbReference>
<name>X1NP21_9ZZZZ</name>
<proteinExistence type="predicted"/>
<organism evidence="1">
    <name type="scientific">marine sediment metagenome</name>
    <dbReference type="NCBI Taxonomy" id="412755"/>
    <lineage>
        <taxon>unclassified sequences</taxon>
        <taxon>metagenomes</taxon>
        <taxon>ecological metagenomes</taxon>
    </lineage>
</organism>
<comment type="caution">
    <text evidence="1">The sequence shown here is derived from an EMBL/GenBank/DDBJ whole genome shotgun (WGS) entry which is preliminary data.</text>
</comment>
<evidence type="ECO:0008006" key="2">
    <source>
        <dbReference type="Google" id="ProtNLM"/>
    </source>
</evidence>
<feature type="non-terminal residue" evidence="1">
    <location>
        <position position="112"/>
    </location>
</feature>
<gene>
    <name evidence="1" type="ORF">S06H3_33240</name>
</gene>
<dbReference type="InterPro" id="IPR036457">
    <property type="entry name" value="PPM-type-like_dom_sf"/>
</dbReference>
<dbReference type="SUPFAM" id="SSF81606">
    <property type="entry name" value="PP2C-like"/>
    <property type="match status" value="1"/>
</dbReference>
<evidence type="ECO:0000313" key="1">
    <source>
        <dbReference type="EMBL" id="GAI20434.1"/>
    </source>
</evidence>
<reference evidence="1" key="1">
    <citation type="journal article" date="2014" name="Front. Microbiol.">
        <title>High frequency of phylogenetically diverse reductive dehalogenase-homologous genes in deep subseafloor sedimentary metagenomes.</title>
        <authorList>
            <person name="Kawai M."/>
            <person name="Futagami T."/>
            <person name="Toyoda A."/>
            <person name="Takaki Y."/>
            <person name="Nishi S."/>
            <person name="Hori S."/>
            <person name="Arai W."/>
            <person name="Tsubouchi T."/>
            <person name="Morono Y."/>
            <person name="Uchiyama I."/>
            <person name="Ito T."/>
            <person name="Fujiyama A."/>
            <person name="Inagaki F."/>
            <person name="Takami H."/>
        </authorList>
    </citation>
    <scope>NUCLEOTIDE SEQUENCE</scope>
    <source>
        <strain evidence="1">Expedition CK06-06</strain>
    </source>
</reference>
<protein>
    <recommendedName>
        <fullName evidence="2">PPM-type phosphatase domain-containing protein</fullName>
    </recommendedName>
</protein>